<sequence>MRNGVNKLKKAVILGLLATVFVAMPVYADETNIEITYDVDSILGGQTVSLYLVNETTAEIEEVEANLKDGRSESFCLPEGSYSFGGVWQGDTQLINYKFEMDDFVIEDGKVAKVSFDGSSHQITLQSVNIPITIEGSSNVSTLQIELEGKSDTYYSAEDNYLIPYYYIRELSSYPLSININAGKYHITDVKAYDADLNPIEVYYDESDFYATRTKSNDAIKLYTENPPSDYVKAKTNAYLLETDRTISLTLDECKSGITFEEYLEEEDFSDEEGEVAYDDNGDVVGDEADVKETTSNYKKPIIILIVCVGLAILFALRKKIYNAYIRYQIGKR</sequence>
<dbReference type="EMBL" id="FMXR01000015">
    <property type="protein sequence ID" value="SDB27513.1"/>
    <property type="molecule type" value="Genomic_DNA"/>
</dbReference>
<feature type="chain" id="PRO_5011689200" evidence="2">
    <location>
        <begin position="29"/>
        <end position="333"/>
    </location>
</feature>
<protein>
    <submittedName>
        <fullName evidence="3">Uncharacterized protein</fullName>
    </submittedName>
</protein>
<gene>
    <name evidence="3" type="ORF">SAMN02910417_02036</name>
</gene>
<keyword evidence="1" id="KW-0472">Membrane</keyword>
<keyword evidence="1" id="KW-1133">Transmembrane helix</keyword>
<evidence type="ECO:0000256" key="2">
    <source>
        <dbReference type="SAM" id="SignalP"/>
    </source>
</evidence>
<evidence type="ECO:0000256" key="1">
    <source>
        <dbReference type="SAM" id="Phobius"/>
    </source>
</evidence>
<feature type="signal peptide" evidence="2">
    <location>
        <begin position="1"/>
        <end position="28"/>
    </location>
</feature>
<dbReference type="Proteomes" id="UP000199228">
    <property type="component" value="Unassembled WGS sequence"/>
</dbReference>
<feature type="transmembrane region" description="Helical" evidence="1">
    <location>
        <begin position="301"/>
        <end position="317"/>
    </location>
</feature>
<accession>A0A1G6C3Q8</accession>
<dbReference type="STRING" id="1732.SAMN02910417_02036"/>
<keyword evidence="1" id="KW-0812">Transmembrane</keyword>
<keyword evidence="2" id="KW-0732">Signal</keyword>
<evidence type="ECO:0000313" key="3">
    <source>
        <dbReference type="EMBL" id="SDB27513.1"/>
    </source>
</evidence>
<evidence type="ECO:0000313" key="4">
    <source>
        <dbReference type="Proteomes" id="UP000199228"/>
    </source>
</evidence>
<dbReference type="AlphaFoldDB" id="A0A1G6C3Q8"/>
<name>A0A1G6C3Q8_EUBOX</name>
<reference evidence="3 4" key="1">
    <citation type="submission" date="2016-10" db="EMBL/GenBank/DDBJ databases">
        <authorList>
            <person name="de Groot N.N."/>
        </authorList>
    </citation>
    <scope>NUCLEOTIDE SEQUENCE [LARGE SCALE GENOMIC DNA]</scope>
    <source>
        <strain evidence="3 4">DSM 3217</strain>
    </source>
</reference>
<proteinExistence type="predicted"/>
<keyword evidence="4" id="KW-1185">Reference proteome</keyword>
<organism evidence="3 4">
    <name type="scientific">Eubacterium oxidoreducens</name>
    <dbReference type="NCBI Taxonomy" id="1732"/>
    <lineage>
        <taxon>Bacteria</taxon>
        <taxon>Bacillati</taxon>
        <taxon>Bacillota</taxon>
        <taxon>Clostridia</taxon>
        <taxon>Eubacteriales</taxon>
        <taxon>Eubacteriaceae</taxon>
        <taxon>Eubacterium</taxon>
    </lineage>
</organism>